<keyword evidence="1" id="KW-0479">Metal-binding</keyword>
<dbReference type="SMART" id="SM00066">
    <property type="entry name" value="GAL4"/>
    <property type="match status" value="1"/>
</dbReference>
<dbReference type="Pfam" id="PF11951">
    <property type="entry name" value="Fungal_trans_2"/>
    <property type="match status" value="1"/>
</dbReference>
<gene>
    <name evidence="8" type="ORF">VTL71DRAFT_1344</name>
</gene>
<evidence type="ECO:0000313" key="9">
    <source>
        <dbReference type="Proteomes" id="UP001595075"/>
    </source>
</evidence>
<evidence type="ECO:0000256" key="1">
    <source>
        <dbReference type="ARBA" id="ARBA00022723"/>
    </source>
</evidence>
<evidence type="ECO:0000259" key="7">
    <source>
        <dbReference type="PROSITE" id="PS50048"/>
    </source>
</evidence>
<dbReference type="Proteomes" id="UP001595075">
    <property type="component" value="Unassembled WGS sequence"/>
</dbReference>
<keyword evidence="3" id="KW-0805">Transcription regulation</keyword>
<comment type="caution">
    <text evidence="8">The sequence shown here is derived from an EMBL/GenBank/DDBJ whole genome shotgun (WGS) entry which is preliminary data.</text>
</comment>
<organism evidence="8 9">
    <name type="scientific">Oculimacula yallundae</name>
    <dbReference type="NCBI Taxonomy" id="86028"/>
    <lineage>
        <taxon>Eukaryota</taxon>
        <taxon>Fungi</taxon>
        <taxon>Dikarya</taxon>
        <taxon>Ascomycota</taxon>
        <taxon>Pezizomycotina</taxon>
        <taxon>Leotiomycetes</taxon>
        <taxon>Helotiales</taxon>
        <taxon>Ploettnerulaceae</taxon>
        <taxon>Oculimacula</taxon>
    </lineage>
</organism>
<sequence length="540" mass="61176">MDKDTEIPGQTRRSLPKTRTGCLTCKIRRLKCGEEKPHCHRCLTFGVKCEGYRSKYTRGWPQASHLKSRPLYSKDDLVATPTSMFRSPFADGEYQYFDRFCRQTSLEIFPSFDIGMTRQILLQACYTNAAIRHCIIAIGALDKTSSTTRDFGKKSLDSLDWMKNASKHHTIALKQYAKAVGIMTAAALTSRFDLRETLLTSLLVLCFEAWNGNLQLAIQQINVCIKLILQWKYSHGSIQNSGLSPQPNVVESELLQMFGRLAIQVAIFSPLDSIAGSEALVLLGTEGRSLVSSMPDSFADLKEAEIYNQGLLRQGTVFIQSNPPEKFVNVARSEIDPAILAEQENITSNALKWRRNFEKLKNDAAPGVRTRVGKAMEMEMQWAIGYVCTATCLSADETIYDPYTNYYSQVVDLAGEVLNDACLPDNLQATKYSFDNRIVIPVWMAGIWCRDQSVRRRAINVLLKFPRREGVWDSVGAARMVQWISNLEQKYSENGYIPGWARTHGFKWTADLEKRSAYLVCYQKACPYTNAVEHRKTVHW</sequence>
<dbReference type="PROSITE" id="PS00463">
    <property type="entry name" value="ZN2_CY6_FUNGAL_1"/>
    <property type="match status" value="1"/>
</dbReference>
<dbReference type="InterPro" id="IPR021858">
    <property type="entry name" value="Fun_TF"/>
</dbReference>
<dbReference type="PANTHER" id="PTHR36206">
    <property type="entry name" value="ASPERCRYPTIN BIOSYNTHESIS CLUSTER-SPECIFIC TRANSCRIPTION REGULATOR ATNN-RELATED"/>
    <property type="match status" value="1"/>
</dbReference>
<evidence type="ECO:0000256" key="5">
    <source>
        <dbReference type="ARBA" id="ARBA00023163"/>
    </source>
</evidence>
<evidence type="ECO:0000256" key="3">
    <source>
        <dbReference type="ARBA" id="ARBA00023015"/>
    </source>
</evidence>
<dbReference type="EMBL" id="JAZHXI010000010">
    <property type="protein sequence ID" value="KAL2066920.1"/>
    <property type="molecule type" value="Genomic_DNA"/>
</dbReference>
<accession>A0ABR4CAG3</accession>
<dbReference type="Gene3D" id="4.10.240.10">
    <property type="entry name" value="Zn(2)-C6 fungal-type DNA-binding domain"/>
    <property type="match status" value="1"/>
</dbReference>
<keyword evidence="2" id="KW-0862">Zinc</keyword>
<dbReference type="SUPFAM" id="SSF57701">
    <property type="entry name" value="Zn2/Cys6 DNA-binding domain"/>
    <property type="match status" value="1"/>
</dbReference>
<dbReference type="Pfam" id="PF00172">
    <property type="entry name" value="Zn_clus"/>
    <property type="match status" value="1"/>
</dbReference>
<name>A0ABR4CAG3_9HELO</name>
<keyword evidence="6" id="KW-0539">Nucleus</keyword>
<protein>
    <recommendedName>
        <fullName evidence="7">Zn(2)-C6 fungal-type domain-containing protein</fullName>
    </recommendedName>
</protein>
<dbReference type="InterPro" id="IPR036864">
    <property type="entry name" value="Zn2-C6_fun-type_DNA-bd_sf"/>
</dbReference>
<dbReference type="CDD" id="cd00067">
    <property type="entry name" value="GAL4"/>
    <property type="match status" value="1"/>
</dbReference>
<evidence type="ECO:0000313" key="8">
    <source>
        <dbReference type="EMBL" id="KAL2066920.1"/>
    </source>
</evidence>
<dbReference type="PANTHER" id="PTHR36206:SF4">
    <property type="entry name" value="HYPOTHETICAL CONSERVED PROTEIN (EUROFUNG)-RELATED"/>
    <property type="match status" value="1"/>
</dbReference>
<evidence type="ECO:0000256" key="6">
    <source>
        <dbReference type="ARBA" id="ARBA00023242"/>
    </source>
</evidence>
<keyword evidence="5" id="KW-0804">Transcription</keyword>
<reference evidence="8 9" key="1">
    <citation type="journal article" date="2024" name="Commun. Biol.">
        <title>Comparative genomic analysis of thermophilic fungi reveals convergent evolutionary adaptations and gene losses.</title>
        <authorList>
            <person name="Steindorff A.S."/>
            <person name="Aguilar-Pontes M.V."/>
            <person name="Robinson A.J."/>
            <person name="Andreopoulos B."/>
            <person name="LaButti K."/>
            <person name="Kuo A."/>
            <person name="Mondo S."/>
            <person name="Riley R."/>
            <person name="Otillar R."/>
            <person name="Haridas S."/>
            <person name="Lipzen A."/>
            <person name="Grimwood J."/>
            <person name="Schmutz J."/>
            <person name="Clum A."/>
            <person name="Reid I.D."/>
            <person name="Moisan M.C."/>
            <person name="Butler G."/>
            <person name="Nguyen T.T.M."/>
            <person name="Dewar K."/>
            <person name="Conant G."/>
            <person name="Drula E."/>
            <person name="Henrissat B."/>
            <person name="Hansel C."/>
            <person name="Singer S."/>
            <person name="Hutchinson M.I."/>
            <person name="de Vries R.P."/>
            <person name="Natvig D.O."/>
            <person name="Powell A.J."/>
            <person name="Tsang A."/>
            <person name="Grigoriev I.V."/>
        </authorList>
    </citation>
    <scope>NUCLEOTIDE SEQUENCE [LARGE SCALE GENOMIC DNA]</scope>
    <source>
        <strain evidence="8 9">CBS 494.80</strain>
    </source>
</reference>
<feature type="domain" description="Zn(2)-C6 fungal-type" evidence="7">
    <location>
        <begin position="21"/>
        <end position="49"/>
    </location>
</feature>
<dbReference type="InterPro" id="IPR052360">
    <property type="entry name" value="Transcr_Regulatory_Proteins"/>
</dbReference>
<keyword evidence="9" id="KW-1185">Reference proteome</keyword>
<keyword evidence="4" id="KW-0238">DNA-binding</keyword>
<evidence type="ECO:0000256" key="4">
    <source>
        <dbReference type="ARBA" id="ARBA00023125"/>
    </source>
</evidence>
<evidence type="ECO:0000256" key="2">
    <source>
        <dbReference type="ARBA" id="ARBA00022833"/>
    </source>
</evidence>
<dbReference type="PROSITE" id="PS50048">
    <property type="entry name" value="ZN2_CY6_FUNGAL_2"/>
    <property type="match status" value="1"/>
</dbReference>
<proteinExistence type="predicted"/>
<dbReference type="InterPro" id="IPR001138">
    <property type="entry name" value="Zn2Cys6_DnaBD"/>
</dbReference>